<comment type="catalytic activity">
    <reaction evidence="6">
        <text>GTP + H2O = GDP + phosphate + H(+)</text>
        <dbReference type="Rhea" id="RHEA:19669"/>
        <dbReference type="ChEBI" id="CHEBI:15377"/>
        <dbReference type="ChEBI" id="CHEBI:15378"/>
        <dbReference type="ChEBI" id="CHEBI:37565"/>
        <dbReference type="ChEBI" id="CHEBI:43474"/>
        <dbReference type="ChEBI" id="CHEBI:58189"/>
    </reaction>
    <physiologicalReaction direction="left-to-right" evidence="6">
        <dbReference type="Rhea" id="RHEA:19670"/>
    </physiologicalReaction>
</comment>
<dbReference type="Proteomes" id="UP000324738">
    <property type="component" value="Unassembled WGS sequence"/>
</dbReference>
<accession>A0A5B0DUW5</accession>
<evidence type="ECO:0000259" key="7">
    <source>
        <dbReference type="SMART" id="SM00833"/>
    </source>
</evidence>
<dbReference type="SUPFAM" id="SSF52540">
    <property type="entry name" value="P-loop containing nucleoside triphosphate hydrolases"/>
    <property type="match status" value="1"/>
</dbReference>
<keyword evidence="9" id="KW-1185">Reference proteome</keyword>
<dbReference type="InterPro" id="IPR011629">
    <property type="entry name" value="CobW-like_C"/>
</dbReference>
<dbReference type="EMBL" id="VTWH01000003">
    <property type="protein sequence ID" value="KAA0969581.1"/>
    <property type="molecule type" value="Genomic_DNA"/>
</dbReference>
<comment type="function">
    <text evidence="5">Zinc chaperone that directly transfers zinc cofactor to target proteins, thereby activating them. Zinc is transferred from the CXCC motif in the GTPase domain to the zinc binding site in target proteins in a process requiring GTP hydrolysis.</text>
</comment>
<dbReference type="InterPro" id="IPR051316">
    <property type="entry name" value="Zinc-reg_GTPase_activator"/>
</dbReference>
<gene>
    <name evidence="8" type="ORF">FPY71_13720</name>
</gene>
<feature type="domain" description="CobW C-terminal" evidence="7">
    <location>
        <begin position="251"/>
        <end position="345"/>
    </location>
</feature>
<dbReference type="PANTHER" id="PTHR13748">
    <property type="entry name" value="COBW-RELATED"/>
    <property type="match status" value="1"/>
</dbReference>
<dbReference type="InterPro" id="IPR036627">
    <property type="entry name" value="CobW-likC_sf"/>
</dbReference>
<sequence length="347" mass="37569">MKWQDASARNESSEGERPSIGVTLLTGFLGSGKTTLLNHLLKDPTLTDTAVIINEFGDIAIDHMLVESSIENAVVLQNGCICCTVRGDLVDTLTDLFAKRERGLVPQFTRVAIETTGLADPSPIIRTFTSEKLVRERFHLEAVVATVDCVNGQQQLVDFEEARRQVALADVLILTKSDIAPPQASRALASSIGDINPAATVLTVTNGQLSASELADAVPPRPTSTETVSRWLKAEAFDQPAAGASNHRGEISTFSIVVDEPLTMEALRRWLASITSLRGADLLRMKGLIAISGQSGPMVVHAVQHVVHPPVQLQQWPTDDKRTKIVFITRNLPQEGLRRSFLALTGG</sequence>
<dbReference type="Gene3D" id="3.40.50.300">
    <property type="entry name" value="P-loop containing nucleotide triphosphate hydrolases"/>
    <property type="match status" value="1"/>
</dbReference>
<dbReference type="AlphaFoldDB" id="A0A5B0DUW5"/>
<evidence type="ECO:0000256" key="2">
    <source>
        <dbReference type="ARBA" id="ARBA00022801"/>
    </source>
</evidence>
<comment type="caution">
    <text evidence="8">The sequence shown here is derived from an EMBL/GenBank/DDBJ whole genome shotgun (WGS) entry which is preliminary data.</text>
</comment>
<evidence type="ECO:0000256" key="1">
    <source>
        <dbReference type="ARBA" id="ARBA00022741"/>
    </source>
</evidence>
<dbReference type="InterPro" id="IPR003495">
    <property type="entry name" value="CobW/HypB/UreG_nucleotide-bd"/>
</dbReference>
<dbReference type="GO" id="GO:0016787">
    <property type="term" value="F:hydrolase activity"/>
    <property type="evidence" value="ECO:0007669"/>
    <property type="project" value="UniProtKB-KW"/>
</dbReference>
<protein>
    <submittedName>
        <fullName evidence="8">GTP-binding protein</fullName>
    </submittedName>
</protein>
<keyword evidence="2" id="KW-0378">Hydrolase</keyword>
<reference evidence="8 9" key="1">
    <citation type="submission" date="2019-08" db="EMBL/GenBank/DDBJ databases">
        <title>Aureimonas fodiniaquatilis sp. nov., isolated from a coal mine wastewater.</title>
        <authorList>
            <person name="Kim W."/>
        </authorList>
    </citation>
    <scope>NUCLEOTIDE SEQUENCE [LARGE SCALE GENOMIC DNA]</scope>
    <source>
        <strain evidence="8 9">CAU 1482</strain>
    </source>
</reference>
<evidence type="ECO:0000256" key="6">
    <source>
        <dbReference type="ARBA" id="ARBA00049117"/>
    </source>
</evidence>
<dbReference type="OrthoDB" id="9808822at2"/>
<dbReference type="GO" id="GO:0005737">
    <property type="term" value="C:cytoplasm"/>
    <property type="evidence" value="ECO:0007669"/>
    <property type="project" value="TreeGrafter"/>
</dbReference>
<dbReference type="Gene3D" id="3.30.1220.10">
    <property type="entry name" value="CobW-like, C-terminal domain"/>
    <property type="match status" value="1"/>
</dbReference>
<dbReference type="Pfam" id="PF02492">
    <property type="entry name" value="cobW"/>
    <property type="match status" value="1"/>
</dbReference>
<dbReference type="Pfam" id="PF07683">
    <property type="entry name" value="CobW_C"/>
    <property type="match status" value="1"/>
</dbReference>
<dbReference type="PANTHER" id="PTHR13748:SF62">
    <property type="entry name" value="COBW DOMAIN-CONTAINING PROTEIN"/>
    <property type="match status" value="1"/>
</dbReference>
<evidence type="ECO:0000256" key="5">
    <source>
        <dbReference type="ARBA" id="ARBA00045658"/>
    </source>
</evidence>
<keyword evidence="1" id="KW-0547">Nucleotide-binding</keyword>
<evidence type="ECO:0000313" key="9">
    <source>
        <dbReference type="Proteomes" id="UP000324738"/>
    </source>
</evidence>
<keyword evidence="3" id="KW-0143">Chaperone</keyword>
<comment type="similarity">
    <text evidence="4">Belongs to the SIMIBI class G3E GTPase family. ZNG1 subfamily.</text>
</comment>
<dbReference type="SMART" id="SM00833">
    <property type="entry name" value="CobW_C"/>
    <property type="match status" value="1"/>
</dbReference>
<dbReference type="RefSeq" id="WP_149300865.1">
    <property type="nucleotide sequence ID" value="NZ_VTWH01000003.1"/>
</dbReference>
<evidence type="ECO:0000313" key="8">
    <source>
        <dbReference type="EMBL" id="KAA0969581.1"/>
    </source>
</evidence>
<organism evidence="8 9">
    <name type="scientific">Aureimonas fodinaquatilis</name>
    <dbReference type="NCBI Taxonomy" id="2565783"/>
    <lineage>
        <taxon>Bacteria</taxon>
        <taxon>Pseudomonadati</taxon>
        <taxon>Pseudomonadota</taxon>
        <taxon>Alphaproteobacteria</taxon>
        <taxon>Hyphomicrobiales</taxon>
        <taxon>Aurantimonadaceae</taxon>
        <taxon>Aureimonas</taxon>
    </lineage>
</organism>
<proteinExistence type="inferred from homology"/>
<dbReference type="SUPFAM" id="SSF90002">
    <property type="entry name" value="Hypothetical protein YjiA, C-terminal domain"/>
    <property type="match status" value="1"/>
</dbReference>
<dbReference type="InterPro" id="IPR027417">
    <property type="entry name" value="P-loop_NTPase"/>
</dbReference>
<evidence type="ECO:0000256" key="4">
    <source>
        <dbReference type="ARBA" id="ARBA00034320"/>
    </source>
</evidence>
<dbReference type="GO" id="GO:0000166">
    <property type="term" value="F:nucleotide binding"/>
    <property type="evidence" value="ECO:0007669"/>
    <property type="project" value="UniProtKB-KW"/>
</dbReference>
<evidence type="ECO:0000256" key="3">
    <source>
        <dbReference type="ARBA" id="ARBA00023186"/>
    </source>
</evidence>
<dbReference type="CDD" id="cd03112">
    <property type="entry name" value="CobW-like"/>
    <property type="match status" value="1"/>
</dbReference>
<name>A0A5B0DUW5_9HYPH</name>